<keyword evidence="2" id="KW-0285">Flavoprotein</keyword>
<dbReference type="InterPro" id="IPR036188">
    <property type="entry name" value="FAD/NAD-bd_sf"/>
</dbReference>
<name>A0AA37U360_9RHOB</name>
<keyword evidence="3" id="KW-0560">Oxidoreductase</keyword>
<accession>A0AA37U360</accession>
<evidence type="ECO:0000313" key="5">
    <source>
        <dbReference type="EMBL" id="GLS86635.1"/>
    </source>
</evidence>
<comment type="caution">
    <text evidence="5">The sequence shown here is derived from an EMBL/GenBank/DDBJ whole genome shotgun (WGS) entry which is preliminary data.</text>
</comment>
<dbReference type="PRINTS" id="PR00469">
    <property type="entry name" value="PNDRDTASEII"/>
</dbReference>
<dbReference type="RefSeq" id="WP_284324853.1">
    <property type="nucleotide sequence ID" value="NZ_BSPP01000005.1"/>
</dbReference>
<evidence type="ECO:0000313" key="6">
    <source>
        <dbReference type="Proteomes" id="UP001157355"/>
    </source>
</evidence>
<dbReference type="InterPro" id="IPR050097">
    <property type="entry name" value="Ferredoxin-NADP_redctase_2"/>
</dbReference>
<dbReference type="Proteomes" id="UP001157355">
    <property type="component" value="Unassembled WGS sequence"/>
</dbReference>
<dbReference type="Gene3D" id="3.50.50.60">
    <property type="entry name" value="FAD/NAD(P)-binding domain"/>
    <property type="match status" value="2"/>
</dbReference>
<gene>
    <name evidence="5" type="ORF">GCM10010873_16090</name>
</gene>
<dbReference type="SUPFAM" id="SSF51905">
    <property type="entry name" value="FAD/NAD(P)-binding domain"/>
    <property type="match status" value="1"/>
</dbReference>
<protein>
    <recommendedName>
        <fullName evidence="1">Thioredoxin reductase</fullName>
    </recommendedName>
</protein>
<evidence type="ECO:0000256" key="2">
    <source>
        <dbReference type="ARBA" id="ARBA00022630"/>
    </source>
</evidence>
<dbReference type="AlphaFoldDB" id="A0AA37U360"/>
<feature type="domain" description="FAD/NAD(P)-binding" evidence="4">
    <location>
        <begin position="15"/>
        <end position="135"/>
    </location>
</feature>
<reference evidence="5 6" key="1">
    <citation type="journal article" date="2014" name="Int. J. Syst. Evol. Microbiol.">
        <title>Complete genome sequence of Corynebacterium casei LMG S-19264T (=DSM 44701T), isolated from a smear-ripened cheese.</title>
        <authorList>
            <consortium name="US DOE Joint Genome Institute (JGI-PGF)"/>
            <person name="Walter F."/>
            <person name="Albersmeier A."/>
            <person name="Kalinowski J."/>
            <person name="Ruckert C."/>
        </authorList>
    </citation>
    <scope>NUCLEOTIDE SEQUENCE [LARGE SCALE GENOMIC DNA]</scope>
    <source>
        <strain evidence="5 6">NBRC 111766</strain>
    </source>
</reference>
<evidence type="ECO:0000256" key="3">
    <source>
        <dbReference type="ARBA" id="ARBA00023002"/>
    </source>
</evidence>
<dbReference type="PRINTS" id="PR00368">
    <property type="entry name" value="FADPNR"/>
</dbReference>
<dbReference type="Pfam" id="PF07992">
    <property type="entry name" value="Pyr_redox_2"/>
    <property type="match status" value="1"/>
</dbReference>
<dbReference type="EMBL" id="BSPP01000005">
    <property type="protein sequence ID" value="GLS86635.1"/>
    <property type="molecule type" value="Genomic_DNA"/>
</dbReference>
<evidence type="ECO:0000259" key="4">
    <source>
        <dbReference type="Pfam" id="PF07992"/>
    </source>
</evidence>
<sequence length="308" mass="32315">MSMENRPQNVPETVDVAVIGGSFAGLSAALYLGRARQRVVVYDLGETRNRFSTAGHGFLGQDGVAPAAIQAAGRADVLAYPTVQILAERVTQIERRGDVFAVQAKTLIHARRVILSYGMVDTLPALPGLAQGWGDWALQCPYCHGYENADRATGILMGADGLPHHASLLRAWTDDLTVFANGYQLTADEKASLAHAGIALHESPVVGFQADTAGLRVVQLQSGAAVACAVIYLTSRSAPACDLGEQLGCAQMDGPTGPYLEVDMMQQSSVPGVYAAGDLSRPVYGAVFAARDGAMAGVAAHQSLIPPL</sequence>
<dbReference type="InterPro" id="IPR023753">
    <property type="entry name" value="FAD/NAD-binding_dom"/>
</dbReference>
<keyword evidence="6" id="KW-1185">Reference proteome</keyword>
<evidence type="ECO:0000256" key="1">
    <source>
        <dbReference type="ARBA" id="ARBA00018719"/>
    </source>
</evidence>
<organism evidence="5 6">
    <name type="scientific">Cypionkella aquatica</name>
    <dbReference type="NCBI Taxonomy" id="1756042"/>
    <lineage>
        <taxon>Bacteria</taxon>
        <taxon>Pseudomonadati</taxon>
        <taxon>Pseudomonadota</taxon>
        <taxon>Alphaproteobacteria</taxon>
        <taxon>Rhodobacterales</taxon>
        <taxon>Paracoccaceae</taxon>
        <taxon>Cypionkella</taxon>
    </lineage>
</organism>
<proteinExistence type="predicted"/>
<dbReference type="PANTHER" id="PTHR48105">
    <property type="entry name" value="THIOREDOXIN REDUCTASE 1-RELATED-RELATED"/>
    <property type="match status" value="1"/>
</dbReference>
<dbReference type="GO" id="GO:0016491">
    <property type="term" value="F:oxidoreductase activity"/>
    <property type="evidence" value="ECO:0007669"/>
    <property type="project" value="UniProtKB-KW"/>
</dbReference>